<dbReference type="EMBL" id="JBJKFK010003566">
    <property type="protein sequence ID" value="KAL3309762.1"/>
    <property type="molecule type" value="Genomic_DNA"/>
</dbReference>
<proteinExistence type="predicted"/>
<evidence type="ECO:0000313" key="2">
    <source>
        <dbReference type="Proteomes" id="UP001626550"/>
    </source>
</evidence>
<feature type="non-terminal residue" evidence="1">
    <location>
        <position position="68"/>
    </location>
</feature>
<comment type="caution">
    <text evidence="1">The sequence shown here is derived from an EMBL/GenBank/DDBJ whole genome shotgun (WGS) entry which is preliminary data.</text>
</comment>
<reference evidence="1 2" key="1">
    <citation type="submission" date="2024-11" db="EMBL/GenBank/DDBJ databases">
        <title>Adaptive evolution of stress response genes in parasites aligns with host niche diversity.</title>
        <authorList>
            <person name="Hahn C."/>
            <person name="Resl P."/>
        </authorList>
    </citation>
    <scope>NUCLEOTIDE SEQUENCE [LARGE SCALE GENOMIC DNA]</scope>
    <source>
        <strain evidence="1">EGGRZ-B1_66</strain>
        <tissue evidence="1">Body</tissue>
    </source>
</reference>
<name>A0ABD2PSP8_9PLAT</name>
<evidence type="ECO:0000313" key="1">
    <source>
        <dbReference type="EMBL" id="KAL3309762.1"/>
    </source>
</evidence>
<accession>A0ABD2PSP8</accession>
<organism evidence="1 2">
    <name type="scientific">Cichlidogyrus casuarinus</name>
    <dbReference type="NCBI Taxonomy" id="1844966"/>
    <lineage>
        <taxon>Eukaryota</taxon>
        <taxon>Metazoa</taxon>
        <taxon>Spiralia</taxon>
        <taxon>Lophotrochozoa</taxon>
        <taxon>Platyhelminthes</taxon>
        <taxon>Monogenea</taxon>
        <taxon>Monopisthocotylea</taxon>
        <taxon>Dactylogyridea</taxon>
        <taxon>Ancyrocephalidae</taxon>
        <taxon>Cichlidogyrus</taxon>
    </lineage>
</organism>
<dbReference type="Proteomes" id="UP001626550">
    <property type="component" value="Unassembled WGS sequence"/>
</dbReference>
<dbReference type="AlphaFoldDB" id="A0ABD2PSP8"/>
<gene>
    <name evidence="1" type="ORF">Ciccas_011687</name>
</gene>
<protein>
    <submittedName>
        <fullName evidence="1">Uncharacterized protein</fullName>
    </submittedName>
</protein>
<sequence>MGTGFEERKANVFKTLELIESTFFSGQEVAVQSSKAATANALQSIQARLESIVKNKGIAISSPSPASV</sequence>
<keyword evidence="2" id="KW-1185">Reference proteome</keyword>